<comment type="caution">
    <text evidence="1">The sequence shown here is derived from an EMBL/GenBank/DDBJ whole genome shotgun (WGS) entry which is preliminary data.</text>
</comment>
<dbReference type="AlphaFoldDB" id="A0A7C3F6A3"/>
<protein>
    <recommendedName>
        <fullName evidence="2">HiPIP</fullName>
    </recommendedName>
</protein>
<gene>
    <name evidence="1" type="ORF">ENS19_06425</name>
</gene>
<proteinExistence type="predicted"/>
<accession>A0A7C3F6A3</accession>
<reference evidence="1" key="1">
    <citation type="journal article" date="2020" name="mSystems">
        <title>Genome- and Community-Level Interaction Insights into Carbon Utilization and Element Cycling Functions of Hydrothermarchaeota in Hydrothermal Sediment.</title>
        <authorList>
            <person name="Zhou Z."/>
            <person name="Liu Y."/>
            <person name="Xu W."/>
            <person name="Pan J."/>
            <person name="Luo Z.H."/>
            <person name="Li M."/>
        </authorList>
    </citation>
    <scope>NUCLEOTIDE SEQUENCE [LARGE SCALE GENOMIC DNA]</scope>
    <source>
        <strain evidence="1">SpSt-468</strain>
    </source>
</reference>
<dbReference type="EMBL" id="DSTX01000011">
    <property type="protein sequence ID" value="HFK20902.1"/>
    <property type="molecule type" value="Genomic_DNA"/>
</dbReference>
<evidence type="ECO:0008006" key="2">
    <source>
        <dbReference type="Google" id="ProtNLM"/>
    </source>
</evidence>
<sequence length="66" mass="7128">MPEGKFANRAEAAAKAAGQQAIDIKKMSCKDCSLFTAMGKSGQGYCRKLSTKKSTTSKACNFFKKK</sequence>
<name>A0A7C3F6A3_9CREN</name>
<evidence type="ECO:0000313" key="1">
    <source>
        <dbReference type="EMBL" id="HFK20902.1"/>
    </source>
</evidence>
<organism evidence="1">
    <name type="scientific">Candidatus Methanomethylicus mesodigestus</name>
    <dbReference type="NCBI Taxonomy" id="1867258"/>
    <lineage>
        <taxon>Archaea</taxon>
        <taxon>Thermoproteota</taxon>
        <taxon>Methanosuratincolia</taxon>
        <taxon>Candidatus Methanomethylicales</taxon>
        <taxon>Candidatus Methanomethylicaceae</taxon>
        <taxon>Candidatus Methanomethylicus</taxon>
    </lineage>
</organism>